<dbReference type="PANTHER" id="PTHR45749">
    <property type="match status" value="1"/>
</dbReference>
<feature type="region of interest" description="Disordered" evidence="1">
    <location>
        <begin position="59"/>
        <end position="80"/>
    </location>
</feature>
<reference evidence="4" key="1">
    <citation type="submission" date="2021-01" db="UniProtKB">
        <authorList>
            <consortium name="EnsemblPlants"/>
        </authorList>
    </citation>
    <scope>IDENTIFICATION</scope>
</reference>
<dbReference type="Proteomes" id="UP000594263">
    <property type="component" value="Unplaced"/>
</dbReference>
<keyword evidence="5" id="KW-1185">Reference proteome</keyword>
<keyword evidence="2" id="KW-1133">Transmembrane helix</keyword>
<dbReference type="PANTHER" id="PTHR45749:SF35">
    <property type="entry name" value="AC-LIKE TRANSPOSASE-RELATED"/>
    <property type="match status" value="1"/>
</dbReference>
<proteinExistence type="predicted"/>
<evidence type="ECO:0000259" key="3">
    <source>
        <dbReference type="Pfam" id="PF14291"/>
    </source>
</evidence>
<evidence type="ECO:0000313" key="4">
    <source>
        <dbReference type="EnsemblPlants" id="Kaladp0056s0013.1.v1.1"/>
    </source>
</evidence>
<organism evidence="4 5">
    <name type="scientific">Kalanchoe fedtschenkoi</name>
    <name type="common">Lavender scallops</name>
    <name type="synonym">South American air plant</name>
    <dbReference type="NCBI Taxonomy" id="63787"/>
    <lineage>
        <taxon>Eukaryota</taxon>
        <taxon>Viridiplantae</taxon>
        <taxon>Streptophyta</taxon>
        <taxon>Embryophyta</taxon>
        <taxon>Tracheophyta</taxon>
        <taxon>Spermatophyta</taxon>
        <taxon>Magnoliopsida</taxon>
        <taxon>eudicotyledons</taxon>
        <taxon>Gunneridae</taxon>
        <taxon>Pentapetalae</taxon>
        <taxon>Saxifragales</taxon>
        <taxon>Crassulaceae</taxon>
        <taxon>Kalanchoe</taxon>
    </lineage>
</organism>
<feature type="transmembrane region" description="Helical" evidence="2">
    <location>
        <begin position="198"/>
        <end position="219"/>
    </location>
</feature>
<dbReference type="AlphaFoldDB" id="A0A7N0U7C7"/>
<evidence type="ECO:0000313" key="5">
    <source>
        <dbReference type="Proteomes" id="UP000594263"/>
    </source>
</evidence>
<dbReference type="InterPro" id="IPR025398">
    <property type="entry name" value="DUF4371"/>
</dbReference>
<dbReference type="Pfam" id="PF14291">
    <property type="entry name" value="DUF4371"/>
    <property type="match status" value="1"/>
</dbReference>
<keyword evidence="2" id="KW-0812">Transmembrane</keyword>
<protein>
    <recommendedName>
        <fullName evidence="3">DUF4371 domain-containing protein</fullName>
    </recommendedName>
</protein>
<dbReference type="EnsemblPlants" id="Kaladp0056s0013.1.v1.1">
    <property type="protein sequence ID" value="Kaladp0056s0013.1.v1.1"/>
    <property type="gene ID" value="Kaladp0056s0013.v1.1"/>
</dbReference>
<sequence length="586" mass="67032">MKQLIHGGISNRQYRKNSLLYPRRRRLGDDGFSNRREVATVEFQGSSRNLYESRAYEISSDADDDEGSEDNGEVSSGFKGGNLEQRFINLQHEWNSMKKSIPQWFSKARNSPRIPIFNPSPQLGVEDWTGGRKNASRFQGRRLFEDSELDNEESGRSSYSSSVSDGDAIKVGVSSGSNISHKIGACGITEFVRGMRRLWRVLMAATCVIMFGLGFVLSVNNIASNDYENCIIDHSDTDNILMLIFDPSYWDALDSKMIDILAVKGPKRDIFKKDYVKGGLINEGSEDWFHIGTRLQEHEYELHCRLNANKTIDHVAQNQLKKERNHWKNVLLSIISIVKFLAKHSIAFRGTKERLYENNNGKFLGLIEMLAEFDPVIQEHVRRITSDDIHFYYLDHNIQNELISLIASSIKAEIIKKVKQIKYFSIILDCTPDVSHQEQMSIILKNVDISSSSIVIEESFLDFMNVSDTTWQRLFDVLLRELKFVGHDVDNVQGQGYYDNVSNMKGKHQGVSKKLLDINPRAFYTSCGSHSLNLMLFDMVNTCGKVRDFFGVIQQIYTIFANSTKRCQIQKYNIKELILKSLSSTR</sequence>
<evidence type="ECO:0000256" key="1">
    <source>
        <dbReference type="SAM" id="MobiDB-lite"/>
    </source>
</evidence>
<feature type="compositionally biased region" description="Acidic residues" evidence="1">
    <location>
        <begin position="60"/>
        <end position="72"/>
    </location>
</feature>
<feature type="domain" description="DUF4371" evidence="3">
    <location>
        <begin position="309"/>
        <end position="510"/>
    </location>
</feature>
<dbReference type="Gramene" id="Kaladp0056s0013.1.v1.1">
    <property type="protein sequence ID" value="Kaladp0056s0013.1.v1.1"/>
    <property type="gene ID" value="Kaladp0056s0013.v1.1"/>
</dbReference>
<evidence type="ECO:0000256" key="2">
    <source>
        <dbReference type="SAM" id="Phobius"/>
    </source>
</evidence>
<name>A0A7N0U7C7_KALFE</name>
<keyword evidence="2" id="KW-0472">Membrane</keyword>
<accession>A0A7N0U7C7</accession>